<keyword evidence="10" id="KW-0808">Transferase</keyword>
<evidence type="ECO:0000256" key="8">
    <source>
        <dbReference type="ARBA" id="ARBA00024867"/>
    </source>
</evidence>
<dbReference type="Pfam" id="PF02518">
    <property type="entry name" value="HATPase_c"/>
    <property type="match status" value="1"/>
</dbReference>
<evidence type="ECO:0000256" key="2">
    <source>
        <dbReference type="ARBA" id="ARBA00006402"/>
    </source>
</evidence>
<dbReference type="Gene3D" id="3.40.50.2300">
    <property type="match status" value="2"/>
</dbReference>
<dbReference type="Pfam" id="PF00072">
    <property type="entry name" value="Response_reg"/>
    <property type="match status" value="2"/>
</dbReference>
<evidence type="ECO:0000256" key="5">
    <source>
        <dbReference type="ARBA" id="ARBA00022553"/>
    </source>
</evidence>
<dbReference type="InterPro" id="IPR004358">
    <property type="entry name" value="Sig_transdc_His_kin-like_C"/>
</dbReference>
<dbReference type="InterPro" id="IPR000014">
    <property type="entry name" value="PAS"/>
</dbReference>
<dbReference type="GO" id="GO:0000155">
    <property type="term" value="F:phosphorelay sensor kinase activity"/>
    <property type="evidence" value="ECO:0007669"/>
    <property type="project" value="InterPro"/>
</dbReference>
<dbReference type="InterPro" id="IPR035965">
    <property type="entry name" value="PAS-like_dom_sf"/>
</dbReference>
<dbReference type="SUPFAM" id="SSF55874">
    <property type="entry name" value="ATPase domain of HSP90 chaperone/DNA topoisomerase II/histidine kinase"/>
    <property type="match status" value="1"/>
</dbReference>
<dbReference type="InterPro" id="IPR001789">
    <property type="entry name" value="Sig_transdc_resp-reg_receiver"/>
</dbReference>
<dbReference type="Gene3D" id="3.30.565.10">
    <property type="entry name" value="Histidine kinase-like ATPase, C-terminal domain"/>
    <property type="match status" value="1"/>
</dbReference>
<comment type="function">
    <text evidence="8">May play the central regulatory role in sporulation. It may be an element of the effector pathway responsible for the activation of sporulation genes in response to nutritional stress. Spo0A may act in concert with spo0H (a sigma factor) to control the expression of some genes that are critical to the sporulation process.</text>
</comment>
<dbReference type="SMART" id="SM00091">
    <property type="entry name" value="PAS"/>
    <property type="match status" value="1"/>
</dbReference>
<comment type="catalytic activity">
    <reaction evidence="1">
        <text>ATP + protein L-histidine = ADP + protein N-phospho-L-histidine.</text>
        <dbReference type="EC" id="2.7.13.3"/>
    </reaction>
</comment>
<dbReference type="PROSITE" id="PS50112">
    <property type="entry name" value="PAS"/>
    <property type="match status" value="1"/>
</dbReference>
<dbReference type="InterPro" id="IPR003661">
    <property type="entry name" value="HisK_dim/P_dom"/>
</dbReference>
<dbReference type="PRINTS" id="PR00344">
    <property type="entry name" value="BCTRLSENSOR"/>
</dbReference>
<accession>A0A6N2WMR0</accession>
<dbReference type="CDD" id="cd00130">
    <property type="entry name" value="PAS"/>
    <property type="match status" value="1"/>
</dbReference>
<proteinExistence type="inferred from homology"/>
<organism evidence="10">
    <name type="scientific">Anaerostipes caccae</name>
    <dbReference type="NCBI Taxonomy" id="105841"/>
    <lineage>
        <taxon>Bacteria</taxon>
        <taxon>Bacillati</taxon>
        <taxon>Bacillota</taxon>
        <taxon>Clostridia</taxon>
        <taxon>Lachnospirales</taxon>
        <taxon>Lachnospiraceae</taxon>
        <taxon>Anaerostipes</taxon>
    </lineage>
</organism>
<dbReference type="InterPro" id="IPR011006">
    <property type="entry name" value="CheY-like_superfamily"/>
</dbReference>
<dbReference type="InterPro" id="IPR036097">
    <property type="entry name" value="HisK_dim/P_sf"/>
</dbReference>
<dbReference type="FunFam" id="3.30.565.10:FF:000010">
    <property type="entry name" value="Sensor histidine kinase RcsC"/>
    <property type="match status" value="1"/>
</dbReference>
<dbReference type="PROSITE" id="PS50113">
    <property type="entry name" value="PAC"/>
    <property type="match status" value="2"/>
</dbReference>
<dbReference type="RefSeq" id="WP_006568576.1">
    <property type="nucleotide sequence ID" value="NZ_BAABZP010000001.1"/>
</dbReference>
<dbReference type="InterPro" id="IPR005467">
    <property type="entry name" value="His_kinase_dom"/>
</dbReference>
<dbReference type="SUPFAM" id="SSF52172">
    <property type="entry name" value="CheY-like"/>
    <property type="match status" value="2"/>
</dbReference>
<dbReference type="InterPro" id="IPR001610">
    <property type="entry name" value="PAC"/>
</dbReference>
<dbReference type="InterPro" id="IPR003594">
    <property type="entry name" value="HATPase_dom"/>
</dbReference>
<evidence type="ECO:0000256" key="4">
    <source>
        <dbReference type="ARBA" id="ARBA00018672"/>
    </source>
</evidence>
<dbReference type="PANTHER" id="PTHR45339">
    <property type="entry name" value="HYBRID SIGNAL TRANSDUCTION HISTIDINE KINASE J"/>
    <property type="match status" value="1"/>
</dbReference>
<dbReference type="NCBIfam" id="TIGR00229">
    <property type="entry name" value="sensory_box"/>
    <property type="match status" value="1"/>
</dbReference>
<dbReference type="EMBL" id="CACRSQ010000010">
    <property type="protein sequence ID" value="VYT43297.1"/>
    <property type="molecule type" value="Genomic_DNA"/>
</dbReference>
<dbReference type="Gene3D" id="1.10.287.130">
    <property type="match status" value="1"/>
</dbReference>
<dbReference type="CDD" id="cd16922">
    <property type="entry name" value="HATPase_EvgS-ArcB-TorS-like"/>
    <property type="match status" value="1"/>
</dbReference>
<dbReference type="SMART" id="SM00086">
    <property type="entry name" value="PAC"/>
    <property type="match status" value="2"/>
</dbReference>
<dbReference type="Pfam" id="PF08447">
    <property type="entry name" value="PAS_3"/>
    <property type="match status" value="1"/>
</dbReference>
<dbReference type="InterPro" id="IPR036890">
    <property type="entry name" value="HATPase_C_sf"/>
</dbReference>
<dbReference type="InterPro" id="IPR000700">
    <property type="entry name" value="PAS-assoc_C"/>
</dbReference>
<evidence type="ECO:0000256" key="9">
    <source>
        <dbReference type="ARBA" id="ARBA00074306"/>
    </source>
</evidence>
<dbReference type="CDD" id="cd00082">
    <property type="entry name" value="HisKA"/>
    <property type="match status" value="1"/>
</dbReference>
<sequence>MRKKDGSYIWVHDVAHKVVTEDDRDAIISVCIDVTAQKKAQNEIVHIYNNIPGAVFRCRFDDKFSVIAANDGLFDFIGYTREEFAAMGNHMAAVIHPDDMAVMKEKLQEQLKYGSTIHNENRLIRKDGEIVWISIQAQLFTEEDGEHHFYCVFVDITEEKLLQDRVREVYEKELAYFADMSLNGGSIQGRMNVTQNVVENYVASEEAGVTEIGRSYQYTIEKVAESASDPVYGNQIREEMRREKVIADYAAGKVDYNFHYLRKRSDGSVFWSSTNFRSYLNPETGDIIIFFYTSDETEQKMQEKLLSKITDLDYDMIADIDIVKDNYRLLSFDLKANNTIPMQGKFQQEIRGLANRFMDEEARRIYLGNLDYNYMIRKLLEDESYSFMMEMRDQQGNLQVKRCEVFYIDRDLGRVCLARVDVTEIVRQEQRQKQELAAALAGAEQANAAKSDFLSRMSHEIRTPMNAIIGMCTIAAQSIGNETKVEDCISKIGISSRYLLSLINDILDMSRIESGKMLLKNEKIPMEEFINGINSICYAQADAKGVDYDCVVDPMIDDYYIGDAMKLQQVLINIIGNAVKFTEEGGKITFSTLRLKKTKNDVTLRFIINDTGVGMDEEFLPHIFETFSQESTGITSVYGGTGLGLAISKSIVDMMDGRINVRSIKGVGSEFTVDVKLGITEEEKLRHHQKQHSYNFDHLSTLVVDDDVTVCESAVVTLKEMGIKAEWVDSGYKAVERVRHLWDIGNYFDMILIDWKMPEMDGIETARRLRRIVGPEVTIIIMTAYDWISIEQEAKTAGVNLLMSKPMFKSSLISAFTKVLGQKEEEKIPEEKIDFEFNGRRILLVEDNALNTEIAKMLLEVKGFAVETAENGLRAMEMFSKSEQGHYDAILMDIRMPIMDGLAAAANIRNLSNEDAQDIPIIAMTANAFDDDVEKSKAAGMNAHLAKPIEPDRLYRTLYDFIYGGEE</sequence>
<dbReference type="SMART" id="SM00448">
    <property type="entry name" value="REC"/>
    <property type="match status" value="2"/>
</dbReference>
<dbReference type="SUPFAM" id="SSF55785">
    <property type="entry name" value="PYP-like sensor domain (PAS domain)"/>
    <property type="match status" value="2"/>
</dbReference>
<dbReference type="PROSITE" id="PS50110">
    <property type="entry name" value="RESPONSE_REGULATORY"/>
    <property type="match status" value="2"/>
</dbReference>
<dbReference type="PROSITE" id="PS50109">
    <property type="entry name" value="HIS_KIN"/>
    <property type="match status" value="1"/>
</dbReference>
<gene>
    <name evidence="10" type="primary">barA_4</name>
    <name evidence="10" type="ORF">ACLFYP115_03550</name>
</gene>
<evidence type="ECO:0000313" key="10">
    <source>
        <dbReference type="EMBL" id="VYT43297.1"/>
    </source>
</evidence>
<dbReference type="SUPFAM" id="SSF47384">
    <property type="entry name" value="Homodimeric domain of signal transducing histidine kinase"/>
    <property type="match status" value="1"/>
</dbReference>
<name>A0A6N2WMR0_9FIRM</name>
<evidence type="ECO:0000256" key="6">
    <source>
        <dbReference type="ARBA" id="ARBA00022777"/>
    </source>
</evidence>
<comment type="similarity">
    <text evidence="2">In the N-terminal section; belongs to the phytochrome family.</text>
</comment>
<dbReference type="SMART" id="SM00388">
    <property type="entry name" value="HisKA"/>
    <property type="match status" value="1"/>
</dbReference>
<reference evidence="10" key="1">
    <citation type="submission" date="2019-11" db="EMBL/GenBank/DDBJ databases">
        <authorList>
            <person name="Feng L."/>
        </authorList>
    </citation>
    <scope>NUCLEOTIDE SEQUENCE</scope>
    <source>
        <strain evidence="10">AcaccaeLFYP115</strain>
    </source>
</reference>
<evidence type="ECO:0000256" key="1">
    <source>
        <dbReference type="ARBA" id="ARBA00000085"/>
    </source>
</evidence>
<dbReference type="SMART" id="SM00387">
    <property type="entry name" value="HATPase_c"/>
    <property type="match status" value="1"/>
</dbReference>
<dbReference type="InterPro" id="IPR013655">
    <property type="entry name" value="PAS_fold_3"/>
</dbReference>
<keyword evidence="7" id="KW-0902">Two-component regulatory system</keyword>
<dbReference type="PANTHER" id="PTHR45339:SF1">
    <property type="entry name" value="HYBRID SIGNAL TRANSDUCTION HISTIDINE KINASE J"/>
    <property type="match status" value="1"/>
</dbReference>
<keyword evidence="6 10" id="KW-0418">Kinase</keyword>
<protein>
    <recommendedName>
        <fullName evidence="9">Circadian input-output histidine kinase CikA</fullName>
        <ecNumber evidence="3">2.7.13.3</ecNumber>
    </recommendedName>
    <alternativeName>
        <fullName evidence="4">Stage 0 sporulation protein A homolog</fullName>
    </alternativeName>
</protein>
<dbReference type="Pfam" id="PF00512">
    <property type="entry name" value="HisKA"/>
    <property type="match status" value="1"/>
</dbReference>
<dbReference type="CDD" id="cd17546">
    <property type="entry name" value="REC_hyHK_CKI1_RcsC-like"/>
    <property type="match status" value="2"/>
</dbReference>
<evidence type="ECO:0000256" key="7">
    <source>
        <dbReference type="ARBA" id="ARBA00023012"/>
    </source>
</evidence>
<dbReference type="EC" id="2.7.13.3" evidence="3"/>
<dbReference type="AlphaFoldDB" id="A0A6N2WMR0"/>
<keyword evidence="5" id="KW-0597">Phosphoprotein</keyword>
<dbReference type="Gene3D" id="3.30.450.20">
    <property type="entry name" value="PAS domain"/>
    <property type="match status" value="1"/>
</dbReference>
<evidence type="ECO:0000256" key="3">
    <source>
        <dbReference type="ARBA" id="ARBA00012438"/>
    </source>
</evidence>